<evidence type="ECO:0000313" key="3">
    <source>
        <dbReference type="Proteomes" id="UP001515500"/>
    </source>
</evidence>
<feature type="region of interest" description="Disordered" evidence="2">
    <location>
        <begin position="369"/>
        <end position="437"/>
    </location>
</feature>
<dbReference type="InterPro" id="IPR040265">
    <property type="entry name" value="CHUP1/IPGA1-like"/>
</dbReference>
<reference evidence="4" key="1">
    <citation type="submission" date="2025-08" db="UniProtKB">
        <authorList>
            <consortium name="RefSeq"/>
        </authorList>
    </citation>
    <scope>IDENTIFICATION</scope>
</reference>
<feature type="compositionally biased region" description="Basic and acidic residues" evidence="2">
    <location>
        <begin position="233"/>
        <end position="242"/>
    </location>
</feature>
<protein>
    <submittedName>
        <fullName evidence="4">Uncharacterized protein At4g04980-like</fullName>
    </submittedName>
</protein>
<dbReference type="Proteomes" id="UP001515500">
    <property type="component" value="Chromosome 19"/>
</dbReference>
<dbReference type="PANTHER" id="PTHR31342:SF16">
    <property type="entry name" value="TALIN_MIDDLE DOMAIN-CONTAINING PROTEIN"/>
    <property type="match status" value="1"/>
</dbReference>
<evidence type="ECO:0000256" key="1">
    <source>
        <dbReference type="ARBA" id="ARBA00023054"/>
    </source>
</evidence>
<evidence type="ECO:0000313" key="4">
    <source>
        <dbReference type="RefSeq" id="XP_039115193.1"/>
    </source>
</evidence>
<feature type="compositionally biased region" description="Pro residues" evidence="2">
    <location>
        <begin position="294"/>
        <end position="304"/>
    </location>
</feature>
<dbReference type="PANTHER" id="PTHR31342">
    <property type="entry name" value="PROTEIN CHUP1, CHLOROPLASTIC"/>
    <property type="match status" value="1"/>
</dbReference>
<organism evidence="3 4">
    <name type="scientific">Dioscorea cayennensis subsp. rotundata</name>
    <name type="common">White Guinea yam</name>
    <name type="synonym">Dioscorea rotundata</name>
    <dbReference type="NCBI Taxonomy" id="55577"/>
    <lineage>
        <taxon>Eukaryota</taxon>
        <taxon>Viridiplantae</taxon>
        <taxon>Streptophyta</taxon>
        <taxon>Embryophyta</taxon>
        <taxon>Tracheophyta</taxon>
        <taxon>Spermatophyta</taxon>
        <taxon>Magnoliopsida</taxon>
        <taxon>Liliopsida</taxon>
        <taxon>Dioscoreales</taxon>
        <taxon>Dioscoreaceae</taxon>
        <taxon>Dioscorea</taxon>
    </lineage>
</organism>
<dbReference type="GeneID" id="120250441"/>
<dbReference type="RefSeq" id="XP_039115193.1">
    <property type="nucleotide sequence ID" value="XM_039259259.1"/>
</dbReference>
<feature type="compositionally biased region" description="Low complexity" evidence="2">
    <location>
        <begin position="268"/>
        <end position="293"/>
    </location>
</feature>
<feature type="region of interest" description="Disordered" evidence="2">
    <location>
        <begin position="469"/>
        <end position="494"/>
    </location>
</feature>
<name>A0AB40AJQ3_DIOCR</name>
<feature type="compositionally biased region" description="Pro residues" evidence="2">
    <location>
        <begin position="379"/>
        <end position="435"/>
    </location>
</feature>
<feature type="compositionally biased region" description="Polar residues" evidence="2">
    <location>
        <begin position="473"/>
        <end position="491"/>
    </location>
</feature>
<accession>A0AB40AJQ3</accession>
<keyword evidence="3" id="KW-1185">Reference proteome</keyword>
<dbReference type="AlphaFoldDB" id="A0AB40AJQ3"/>
<keyword evidence="1" id="KW-0175">Coiled coil</keyword>
<proteinExistence type="predicted"/>
<gene>
    <name evidence="4" type="primary">LOC120250441</name>
</gene>
<sequence>MPTLAPATSRICPSIQETKGLQKDLVDDLLLARLLKNKILSFRDILDLPPWHGSSAFHELIKDTLEGMQKLYPKCSSCVDTSRVDHNSIYQLLAQFYQALKHVGELWAKDSSKSEKLKFEDIDLGTLSLEQIGKKVLERLDCASSLARELFDLMEKDDFANGSVSQSKPSAYFGPPQTSNLTEVTDVPYIRPLLQPLRLRALGKLKPMDIKRLSFHMSPTFSDQNSQLAKGANRRDEPKLDHSQSNLKSCNDGDKGSTCSEGNASGFPSVFSTNSSSSSPLSPPSMQLSAPPLLQAPPTPPSSPMTPSCMLLKERSMSMKLSFDLPIIVEPALDSVTKHAGNVNGGSEPSEASMLSSPSMYFTMTQSETPKLDTSTTLLPPPSKPQLAPPAPPPPPIKGDVPSPPPTPTTPLPSSVPPPPMASPKGFAPPPPPPIGVAKALRAKKANTKLKRSTTMGTLYRLLKGKVEGSSLDGKTSNAKKSQVGASSGANKGQGMADALAEMTKRSAYFRQIEEDVEKHSMSIMEMKSAIESFKTKDMLELVNFRQDIEKRLECLADETQVLARFDSFPYKKLETVRMASALFLKLEAIVTNLKNWKMVGPISQQLDKVESYFNKMKEEVDAIERGREEESKVFLANNIEFDFGVLIRIKELMVDLSSSCVEMVLKENKEAKDMIVTRSKSNGLSKVLWRAFQLAFRVYNFAGGQDDRADRLTTELAHEIETCPLF</sequence>
<feature type="region of interest" description="Disordered" evidence="2">
    <location>
        <begin position="221"/>
        <end position="309"/>
    </location>
</feature>
<evidence type="ECO:0000256" key="2">
    <source>
        <dbReference type="SAM" id="MobiDB-lite"/>
    </source>
</evidence>